<dbReference type="EMBL" id="JABWMH010000004">
    <property type="protein sequence ID" value="NVD28983.1"/>
    <property type="molecule type" value="Genomic_DNA"/>
</dbReference>
<accession>A0ABX2N5H5</accession>
<sequence>MTDANRIRKIAIVGGGTAGWSAACLLGRIFARDDTEIQLIESSDIPTVGVGEATIPPIFEFLQLLEIDPVDFVRETQATFKLAIEFRDWLKVGHSYWHPFGNFGVTIDRRPFHHYWWKNEAQGHDDKVADFCPSIALAEQDKFLFPPADGQFPGGALSYALHFDAGLVAAYLRRISEQLGIIRLDRKVERATLDDRGHIDQLHCDDGSSVSADLYIDCSGFRGLLIEQGLDAGYEDWTNWLPCDRAVAVQSEAVGPRTPYTISTAREAGWQWRIPLQNRVGNGYVYSSAFISDSEAQARLVGSLDGKPLADPRVIGFTAGHRKKFWDGNCVAIGLSAGFLEPLESTSIHLIVTGLNRLLDYFPDRNFDPALQAAYNRETLTEYEHIRDFLMLHYYPNQRIGEPFWDHVREAPLPDSLAQKMELFGNSGRIISRRRELFHDLSWFFVARGMGLKPKSYDPLADIPDFHDVRDVMGQVSGAVGQLARAAPTHDQFLEALITPGDHRRPTFHAPSRTGFGR</sequence>
<dbReference type="PIRSF" id="PIRSF011396">
    <property type="entry name" value="Trp_halogenase"/>
    <property type="match status" value="1"/>
</dbReference>
<comment type="caution">
    <text evidence="1">The sequence shown here is derived from an EMBL/GenBank/DDBJ whole genome shotgun (WGS) entry which is preliminary data.</text>
</comment>
<dbReference type="InterPro" id="IPR033856">
    <property type="entry name" value="Trp_halogen"/>
</dbReference>
<evidence type="ECO:0000313" key="2">
    <source>
        <dbReference type="Proteomes" id="UP000652427"/>
    </source>
</evidence>
<gene>
    <name evidence="1" type="ORF">HUO14_13860</name>
</gene>
<dbReference type="InterPro" id="IPR050816">
    <property type="entry name" value="Flavin-dep_Halogenase_NPB"/>
</dbReference>
<dbReference type="PROSITE" id="PS51257">
    <property type="entry name" value="PROKAR_LIPOPROTEIN"/>
    <property type="match status" value="1"/>
</dbReference>
<name>A0ABX2N5H5_9SPHN</name>
<dbReference type="PANTHER" id="PTHR43747:SF4">
    <property type="entry name" value="FLAVIN-DEPENDENT TRYPTOPHAN HALOGENASE"/>
    <property type="match status" value="1"/>
</dbReference>
<dbReference type="RefSeq" id="WP_176280425.1">
    <property type="nucleotide sequence ID" value="NZ_JABWMH010000004.1"/>
</dbReference>
<dbReference type="InterPro" id="IPR006905">
    <property type="entry name" value="Flavin_halogenase"/>
</dbReference>
<proteinExistence type="predicted"/>
<dbReference type="SUPFAM" id="SSF51905">
    <property type="entry name" value="FAD/NAD(P)-binding domain"/>
    <property type="match status" value="1"/>
</dbReference>
<reference evidence="1 2" key="1">
    <citation type="submission" date="2020-06" db="EMBL/GenBank/DDBJ databases">
        <authorList>
            <person name="Kim S.-J."/>
            <person name="Park S.-J."/>
        </authorList>
    </citation>
    <scope>NUCLEOTIDE SEQUENCE [LARGE SCALE GENOMIC DNA]</scope>
    <source>
        <strain evidence="1 2">SW-151</strain>
    </source>
</reference>
<evidence type="ECO:0000313" key="1">
    <source>
        <dbReference type="EMBL" id="NVD28983.1"/>
    </source>
</evidence>
<dbReference type="Pfam" id="PF04820">
    <property type="entry name" value="Trp_halogenase"/>
    <property type="match status" value="1"/>
</dbReference>
<dbReference type="PANTHER" id="PTHR43747">
    <property type="entry name" value="FAD-BINDING PROTEIN"/>
    <property type="match status" value="1"/>
</dbReference>
<organism evidence="1 2">
    <name type="scientific">Parasphingorhabdus flavimaris</name>
    <dbReference type="NCBI Taxonomy" id="266812"/>
    <lineage>
        <taxon>Bacteria</taxon>
        <taxon>Pseudomonadati</taxon>
        <taxon>Pseudomonadota</taxon>
        <taxon>Alphaproteobacteria</taxon>
        <taxon>Sphingomonadales</taxon>
        <taxon>Sphingomonadaceae</taxon>
        <taxon>Parasphingorhabdus</taxon>
    </lineage>
</organism>
<dbReference type="Gene3D" id="3.50.50.60">
    <property type="entry name" value="FAD/NAD(P)-binding domain"/>
    <property type="match status" value="1"/>
</dbReference>
<keyword evidence="2" id="KW-1185">Reference proteome</keyword>
<dbReference type="Proteomes" id="UP000652427">
    <property type="component" value="Unassembled WGS sequence"/>
</dbReference>
<protein>
    <submittedName>
        <fullName evidence="1">Tryptophan 7-halogenase</fullName>
    </submittedName>
</protein>
<dbReference type="InterPro" id="IPR036188">
    <property type="entry name" value="FAD/NAD-bd_sf"/>
</dbReference>